<dbReference type="PANTHER" id="PTHR10938:SF0">
    <property type="entry name" value="TRANSLATION INITIATION FACTOR IF-3, MITOCHONDRIAL"/>
    <property type="match status" value="1"/>
</dbReference>
<dbReference type="GO" id="GO:0005829">
    <property type="term" value="C:cytosol"/>
    <property type="evidence" value="ECO:0007669"/>
    <property type="project" value="TreeGrafter"/>
</dbReference>
<protein>
    <recommendedName>
        <fullName evidence="4 5">Translation initiation factor IF-3</fullName>
    </recommendedName>
</protein>
<evidence type="ECO:0000313" key="9">
    <source>
        <dbReference type="EMBL" id="RGD74184.1"/>
    </source>
</evidence>
<dbReference type="GO" id="GO:0003743">
    <property type="term" value="F:translation initiation factor activity"/>
    <property type="evidence" value="ECO:0007669"/>
    <property type="project" value="UniProtKB-UniRule"/>
</dbReference>
<reference evidence="9 10" key="1">
    <citation type="submission" date="2018-08" db="EMBL/GenBank/DDBJ databases">
        <title>A genome reference for cultivated species of the human gut microbiota.</title>
        <authorList>
            <person name="Zou Y."/>
            <person name="Xue W."/>
            <person name="Luo G."/>
        </authorList>
    </citation>
    <scope>NUCLEOTIDE SEQUENCE [LARGE SCALE GENOMIC DNA]</scope>
    <source>
        <strain evidence="9 10">AM25-6</strain>
    </source>
</reference>
<dbReference type="InterPro" id="IPR036787">
    <property type="entry name" value="T_IF-3_N_sf"/>
</dbReference>
<dbReference type="InterPro" id="IPR001288">
    <property type="entry name" value="Translation_initiation_fac_3"/>
</dbReference>
<dbReference type="InterPro" id="IPR019815">
    <property type="entry name" value="Translation_initiation_fac_3_C"/>
</dbReference>
<dbReference type="InterPro" id="IPR019813">
    <property type="entry name" value="Translation_initiation_fac3_CS"/>
</dbReference>
<accession>A0A3E3DY34</accession>
<dbReference type="RefSeq" id="WP_083781735.1">
    <property type="nucleotide sequence ID" value="NZ_CABKNJ010000005.1"/>
</dbReference>
<dbReference type="GO" id="GO:0016020">
    <property type="term" value="C:membrane"/>
    <property type="evidence" value="ECO:0007669"/>
    <property type="project" value="TreeGrafter"/>
</dbReference>
<dbReference type="GO" id="GO:0043022">
    <property type="term" value="F:ribosome binding"/>
    <property type="evidence" value="ECO:0007669"/>
    <property type="project" value="UniProtKB-ARBA"/>
</dbReference>
<dbReference type="Gene3D" id="3.30.110.10">
    <property type="entry name" value="Translation initiation factor 3 (IF-3), C-terminal domain"/>
    <property type="match status" value="1"/>
</dbReference>
<dbReference type="SUPFAM" id="SSF55200">
    <property type="entry name" value="Translation initiation factor IF3, C-terminal domain"/>
    <property type="match status" value="1"/>
</dbReference>
<dbReference type="Proteomes" id="UP000261212">
    <property type="component" value="Unassembled WGS sequence"/>
</dbReference>
<evidence type="ECO:0000256" key="6">
    <source>
        <dbReference type="RuleBase" id="RU000646"/>
    </source>
</evidence>
<feature type="domain" description="Translation initiation factor 3 N-terminal" evidence="8">
    <location>
        <begin position="6"/>
        <end position="75"/>
    </location>
</feature>
<comment type="caution">
    <text evidence="9">The sequence shown here is derived from an EMBL/GenBank/DDBJ whole genome shotgun (WGS) entry which is preliminary data.</text>
</comment>
<comment type="subunit">
    <text evidence="4 6">Monomer.</text>
</comment>
<proteinExistence type="inferred from homology"/>
<keyword evidence="2 4" id="KW-0396">Initiation factor</keyword>
<dbReference type="Gene3D" id="3.10.20.80">
    <property type="entry name" value="Translation initiation factor 3 (IF-3), N-terminal domain"/>
    <property type="match status" value="1"/>
</dbReference>
<dbReference type="FunFam" id="3.30.110.10:FF:000001">
    <property type="entry name" value="Translation initiation factor IF-3"/>
    <property type="match status" value="1"/>
</dbReference>
<evidence type="ECO:0000256" key="3">
    <source>
        <dbReference type="ARBA" id="ARBA00022917"/>
    </source>
</evidence>
<feature type="domain" description="Translation initiation factor 3 C-terminal" evidence="7">
    <location>
        <begin position="82"/>
        <end position="166"/>
    </location>
</feature>
<evidence type="ECO:0000256" key="5">
    <source>
        <dbReference type="NCBIfam" id="TIGR00168"/>
    </source>
</evidence>
<evidence type="ECO:0000313" key="10">
    <source>
        <dbReference type="Proteomes" id="UP000261212"/>
    </source>
</evidence>
<evidence type="ECO:0000256" key="1">
    <source>
        <dbReference type="ARBA" id="ARBA00005439"/>
    </source>
</evidence>
<dbReference type="InterPro" id="IPR019814">
    <property type="entry name" value="Translation_initiation_fac_3_N"/>
</dbReference>
<dbReference type="GeneID" id="97999802"/>
<dbReference type="Pfam" id="PF05198">
    <property type="entry name" value="IF3_N"/>
    <property type="match status" value="1"/>
</dbReference>
<keyword evidence="3 4" id="KW-0648">Protein biosynthesis</keyword>
<evidence type="ECO:0000256" key="2">
    <source>
        <dbReference type="ARBA" id="ARBA00022540"/>
    </source>
</evidence>
<dbReference type="NCBIfam" id="TIGR00168">
    <property type="entry name" value="infC"/>
    <property type="match status" value="1"/>
</dbReference>
<dbReference type="AlphaFoldDB" id="A0A3E3DY34"/>
<dbReference type="PROSITE" id="PS00938">
    <property type="entry name" value="IF3"/>
    <property type="match status" value="1"/>
</dbReference>
<dbReference type="HAMAP" id="MF_00080">
    <property type="entry name" value="IF_3"/>
    <property type="match status" value="1"/>
</dbReference>
<dbReference type="SUPFAM" id="SSF54364">
    <property type="entry name" value="Translation initiation factor IF3, N-terminal domain"/>
    <property type="match status" value="1"/>
</dbReference>
<comment type="similarity">
    <text evidence="1 4 6">Belongs to the IF-3 family.</text>
</comment>
<comment type="subcellular location">
    <subcellularLocation>
        <location evidence="4 6">Cytoplasm</location>
    </subcellularLocation>
</comment>
<evidence type="ECO:0000259" key="7">
    <source>
        <dbReference type="Pfam" id="PF00707"/>
    </source>
</evidence>
<dbReference type="InterPro" id="IPR036788">
    <property type="entry name" value="T_IF-3_C_sf"/>
</dbReference>
<organism evidence="9 10">
    <name type="scientific">Anaerofustis stercorihominis</name>
    <dbReference type="NCBI Taxonomy" id="214853"/>
    <lineage>
        <taxon>Bacteria</taxon>
        <taxon>Bacillati</taxon>
        <taxon>Bacillota</taxon>
        <taxon>Clostridia</taxon>
        <taxon>Eubacteriales</taxon>
        <taxon>Eubacteriaceae</taxon>
        <taxon>Anaerofustis</taxon>
    </lineage>
</organism>
<sequence>MKDFQINEQIRDREVRVVADDGSMLGIMSAEEALKQADQRNLDLVKVSPEAKPPVCKILDYGKFKYEQNRKEKENKKNQKVVNIKEIRTSVRVQDHDLEVKAKNCRKFLSAGDKVKVSVRFRGREMAYVNRGKEVLLKFASMVDEVGTIETKPKLEGRNYTMTLSPIKGKEKK</sequence>
<evidence type="ECO:0000259" key="8">
    <source>
        <dbReference type="Pfam" id="PF05198"/>
    </source>
</evidence>
<dbReference type="PANTHER" id="PTHR10938">
    <property type="entry name" value="TRANSLATION INITIATION FACTOR IF-3"/>
    <property type="match status" value="1"/>
</dbReference>
<dbReference type="Pfam" id="PF00707">
    <property type="entry name" value="IF3_C"/>
    <property type="match status" value="1"/>
</dbReference>
<comment type="function">
    <text evidence="4 6">IF-3 binds to the 30S ribosomal subunit and shifts the equilibrium between 70S ribosomes and their 50S and 30S subunits in favor of the free subunits, thus enhancing the availability of 30S subunits on which protein synthesis initiation begins.</text>
</comment>
<keyword evidence="4" id="KW-0963">Cytoplasm</keyword>
<name>A0A3E3DY34_9FIRM</name>
<dbReference type="EMBL" id="QUSM01000003">
    <property type="protein sequence ID" value="RGD74184.1"/>
    <property type="molecule type" value="Genomic_DNA"/>
</dbReference>
<dbReference type="FunFam" id="3.10.20.80:FF:000001">
    <property type="entry name" value="Translation initiation factor IF-3"/>
    <property type="match status" value="1"/>
</dbReference>
<evidence type="ECO:0000256" key="4">
    <source>
        <dbReference type="HAMAP-Rule" id="MF_00080"/>
    </source>
</evidence>
<gene>
    <name evidence="4" type="primary">infC</name>
    <name evidence="9" type="ORF">DW687_05305</name>
</gene>
<dbReference type="GO" id="GO:0032790">
    <property type="term" value="P:ribosome disassembly"/>
    <property type="evidence" value="ECO:0007669"/>
    <property type="project" value="TreeGrafter"/>
</dbReference>